<comment type="caution">
    <text evidence="8">The sequence shown here is derived from an EMBL/GenBank/DDBJ whole genome shotgun (WGS) entry which is preliminary data.</text>
</comment>
<feature type="transmembrane region" description="Helical" evidence="6">
    <location>
        <begin position="125"/>
        <end position="142"/>
    </location>
</feature>
<feature type="domain" description="EamA" evidence="7">
    <location>
        <begin position="152"/>
        <end position="282"/>
    </location>
</feature>
<dbReference type="SUPFAM" id="SSF103481">
    <property type="entry name" value="Multidrug resistance efflux transporter EmrE"/>
    <property type="match status" value="2"/>
</dbReference>
<dbReference type="PANTHER" id="PTHR32322:SF2">
    <property type="entry name" value="EAMA DOMAIN-CONTAINING PROTEIN"/>
    <property type="match status" value="1"/>
</dbReference>
<dbReference type="RefSeq" id="WP_228847921.1">
    <property type="nucleotide sequence ID" value="NZ_JADCKQ010000003.1"/>
</dbReference>
<organism evidence="8 9">
    <name type="scientific">Halocynthiibacter styelae</name>
    <dbReference type="NCBI Taxonomy" id="2761955"/>
    <lineage>
        <taxon>Bacteria</taxon>
        <taxon>Pseudomonadati</taxon>
        <taxon>Pseudomonadota</taxon>
        <taxon>Alphaproteobacteria</taxon>
        <taxon>Rhodobacterales</taxon>
        <taxon>Paracoccaceae</taxon>
        <taxon>Halocynthiibacter</taxon>
    </lineage>
</organism>
<dbReference type="EMBL" id="JADCKQ010000003">
    <property type="protein sequence ID" value="MBI1493064.1"/>
    <property type="molecule type" value="Genomic_DNA"/>
</dbReference>
<sequence length="295" mass="31624">MAFKDWMVIIILGIGWGMSFVFNEILLRELGPVTVSLGRVSFGAAGCWAWVLLTRRNVPLTRRLAMEMLGFGALSFALPFAIYALGQQSIAAGMAGIINAMTPVMVVLISHFWPEGERATGPKTLGVLFGFLGIVILALPVLQRGESSAFLAILITIGAPVCYGISGNLARRYKAIDPAVLAALGLTGATVLIAPLAIWHDGWPMITRAETWGALMVIGFVLTSASFIAFYWVLPRVGPTNTSTVTFIAPISAVLLGVYLLGESIRFEQALGMAVIFCGLLAIDGRILKRIRGAR</sequence>
<dbReference type="AlphaFoldDB" id="A0A8J7ICQ1"/>
<evidence type="ECO:0000256" key="1">
    <source>
        <dbReference type="ARBA" id="ARBA00004141"/>
    </source>
</evidence>
<accession>A0A8J7ICQ1</accession>
<dbReference type="InterPro" id="IPR037185">
    <property type="entry name" value="EmrE-like"/>
</dbReference>
<feature type="transmembrane region" description="Helical" evidence="6">
    <location>
        <begin position="90"/>
        <end position="113"/>
    </location>
</feature>
<proteinExistence type="inferred from homology"/>
<comment type="subcellular location">
    <subcellularLocation>
        <location evidence="1">Membrane</location>
        <topology evidence="1">Multi-pass membrane protein</topology>
    </subcellularLocation>
</comment>
<dbReference type="InterPro" id="IPR050638">
    <property type="entry name" value="AA-Vitamin_Transporters"/>
</dbReference>
<dbReference type="Proteomes" id="UP000640583">
    <property type="component" value="Unassembled WGS sequence"/>
</dbReference>
<evidence type="ECO:0000256" key="3">
    <source>
        <dbReference type="ARBA" id="ARBA00022692"/>
    </source>
</evidence>
<feature type="transmembrane region" description="Helical" evidence="6">
    <location>
        <begin position="33"/>
        <end position="53"/>
    </location>
</feature>
<reference evidence="8" key="1">
    <citation type="submission" date="2020-10" db="EMBL/GenBank/DDBJ databases">
        <title>Paenihalocynthiibacter styelae gen. nov., sp. nov., isolated from stalked sea squirt Styela clava.</title>
        <authorList>
            <person name="Kim Y.-O."/>
            <person name="Yoon J.-H."/>
        </authorList>
    </citation>
    <scope>NUCLEOTIDE SEQUENCE</scope>
    <source>
        <strain evidence="8">MYP1-1</strain>
    </source>
</reference>
<evidence type="ECO:0000256" key="5">
    <source>
        <dbReference type="ARBA" id="ARBA00023136"/>
    </source>
</evidence>
<feature type="domain" description="EamA" evidence="7">
    <location>
        <begin position="8"/>
        <end position="138"/>
    </location>
</feature>
<evidence type="ECO:0000313" key="9">
    <source>
        <dbReference type="Proteomes" id="UP000640583"/>
    </source>
</evidence>
<feature type="transmembrane region" description="Helical" evidence="6">
    <location>
        <begin position="148"/>
        <end position="166"/>
    </location>
</feature>
<feature type="transmembrane region" description="Helical" evidence="6">
    <location>
        <begin position="267"/>
        <end position="288"/>
    </location>
</feature>
<keyword evidence="9" id="KW-1185">Reference proteome</keyword>
<keyword evidence="3 6" id="KW-0812">Transmembrane</keyword>
<feature type="transmembrane region" description="Helical" evidence="6">
    <location>
        <begin position="178"/>
        <end position="199"/>
    </location>
</feature>
<evidence type="ECO:0000256" key="2">
    <source>
        <dbReference type="ARBA" id="ARBA00007362"/>
    </source>
</evidence>
<gene>
    <name evidence="8" type="ORF">H1D41_05380</name>
</gene>
<feature type="transmembrane region" description="Helical" evidence="6">
    <location>
        <begin position="211"/>
        <end position="233"/>
    </location>
</feature>
<comment type="similarity">
    <text evidence="2">Belongs to the EamA transporter family.</text>
</comment>
<dbReference type="InterPro" id="IPR000620">
    <property type="entry name" value="EamA_dom"/>
</dbReference>
<evidence type="ECO:0000256" key="4">
    <source>
        <dbReference type="ARBA" id="ARBA00022989"/>
    </source>
</evidence>
<feature type="transmembrane region" description="Helical" evidence="6">
    <location>
        <begin position="65"/>
        <end position="84"/>
    </location>
</feature>
<dbReference type="Pfam" id="PF00892">
    <property type="entry name" value="EamA"/>
    <property type="match status" value="2"/>
</dbReference>
<keyword evidence="5 6" id="KW-0472">Membrane</keyword>
<evidence type="ECO:0000259" key="7">
    <source>
        <dbReference type="Pfam" id="PF00892"/>
    </source>
</evidence>
<dbReference type="PANTHER" id="PTHR32322">
    <property type="entry name" value="INNER MEMBRANE TRANSPORTER"/>
    <property type="match status" value="1"/>
</dbReference>
<feature type="transmembrane region" description="Helical" evidence="6">
    <location>
        <begin position="245"/>
        <end position="261"/>
    </location>
</feature>
<name>A0A8J7ICQ1_9RHOB</name>
<protein>
    <submittedName>
        <fullName evidence="8">DMT family transporter</fullName>
    </submittedName>
</protein>
<feature type="transmembrane region" description="Helical" evidence="6">
    <location>
        <begin position="7"/>
        <end position="27"/>
    </location>
</feature>
<keyword evidence="4 6" id="KW-1133">Transmembrane helix</keyword>
<dbReference type="GO" id="GO:0016020">
    <property type="term" value="C:membrane"/>
    <property type="evidence" value="ECO:0007669"/>
    <property type="project" value="UniProtKB-SubCell"/>
</dbReference>
<evidence type="ECO:0000256" key="6">
    <source>
        <dbReference type="SAM" id="Phobius"/>
    </source>
</evidence>
<evidence type="ECO:0000313" key="8">
    <source>
        <dbReference type="EMBL" id="MBI1493064.1"/>
    </source>
</evidence>